<sequence length="224" mass="25221">MICDARTCAGCRYLEQDDEQTTSLAVFLANYQHAKCKVVRLVRQQISKLQNMQHERYLATGDVREEASEKTRSEMLVKVSEAPYEVREVYGEIHEPNAEEIYEVEGKIRQPYDEEYDEVYQAHKAVTSPAKRIVGMINAVEDVTTASLRRAASLGGAAVDRKWMLRILDRVRHRAHLILVAAAVGVIVWSALVYGVFLGATACGSGRTCLASTLRYKHAKRSLF</sequence>
<gene>
    <name evidence="2" type="ORF">LPLAT_LOCUS12019</name>
</gene>
<evidence type="ECO:0000313" key="2">
    <source>
        <dbReference type="EMBL" id="CAL1686674.1"/>
    </source>
</evidence>
<keyword evidence="1" id="KW-1133">Transmembrane helix</keyword>
<proteinExistence type="predicted"/>
<keyword evidence="1" id="KW-0812">Transmembrane</keyword>
<reference evidence="2" key="1">
    <citation type="submission" date="2024-04" db="EMBL/GenBank/DDBJ databases">
        <authorList>
            <consortium name="Molecular Ecology Group"/>
        </authorList>
    </citation>
    <scope>NUCLEOTIDE SEQUENCE</scope>
</reference>
<name>A0AAV2P4X3_9HYME</name>
<accession>A0AAV2P4X3</accession>
<organism evidence="2 3">
    <name type="scientific">Lasius platythorax</name>
    <dbReference type="NCBI Taxonomy" id="488582"/>
    <lineage>
        <taxon>Eukaryota</taxon>
        <taxon>Metazoa</taxon>
        <taxon>Ecdysozoa</taxon>
        <taxon>Arthropoda</taxon>
        <taxon>Hexapoda</taxon>
        <taxon>Insecta</taxon>
        <taxon>Pterygota</taxon>
        <taxon>Neoptera</taxon>
        <taxon>Endopterygota</taxon>
        <taxon>Hymenoptera</taxon>
        <taxon>Apocrita</taxon>
        <taxon>Aculeata</taxon>
        <taxon>Formicoidea</taxon>
        <taxon>Formicidae</taxon>
        <taxon>Formicinae</taxon>
        <taxon>Lasius</taxon>
        <taxon>Lasius</taxon>
    </lineage>
</organism>
<keyword evidence="1" id="KW-0472">Membrane</keyword>
<protein>
    <submittedName>
        <fullName evidence="2">Uncharacterized protein</fullName>
    </submittedName>
</protein>
<keyword evidence="3" id="KW-1185">Reference proteome</keyword>
<dbReference type="Proteomes" id="UP001497644">
    <property type="component" value="Chromosome 7"/>
</dbReference>
<dbReference type="EMBL" id="OZ034830">
    <property type="protein sequence ID" value="CAL1686674.1"/>
    <property type="molecule type" value="Genomic_DNA"/>
</dbReference>
<evidence type="ECO:0000256" key="1">
    <source>
        <dbReference type="SAM" id="Phobius"/>
    </source>
</evidence>
<dbReference type="AlphaFoldDB" id="A0AAV2P4X3"/>
<feature type="transmembrane region" description="Helical" evidence="1">
    <location>
        <begin position="175"/>
        <end position="197"/>
    </location>
</feature>
<evidence type="ECO:0000313" key="3">
    <source>
        <dbReference type="Proteomes" id="UP001497644"/>
    </source>
</evidence>